<proteinExistence type="inferred from homology"/>
<dbReference type="GO" id="GO:0003676">
    <property type="term" value="F:nucleic acid binding"/>
    <property type="evidence" value="ECO:0007669"/>
    <property type="project" value="InterPro"/>
</dbReference>
<evidence type="ECO:0000256" key="2">
    <source>
        <dbReference type="ARBA" id="ARBA00022946"/>
    </source>
</evidence>
<dbReference type="AlphaFoldDB" id="A0A9P0B7J6"/>
<keyword evidence="2" id="KW-0809">Transit peptide</keyword>
<dbReference type="Gene3D" id="1.25.70.10">
    <property type="entry name" value="Transcription termination factor 3, mitochondrial"/>
    <property type="match status" value="1"/>
</dbReference>
<protein>
    <recommendedName>
        <fullName evidence="5">Transcription termination factor, mitochondrial</fullName>
    </recommendedName>
</protein>
<dbReference type="OrthoDB" id="75923at2759"/>
<dbReference type="InterPro" id="IPR003690">
    <property type="entry name" value="MTERF"/>
</dbReference>
<dbReference type="GO" id="GO:0005759">
    <property type="term" value="C:mitochondrial matrix"/>
    <property type="evidence" value="ECO:0007669"/>
    <property type="project" value="TreeGrafter"/>
</dbReference>
<evidence type="ECO:0008006" key="5">
    <source>
        <dbReference type="Google" id="ProtNLM"/>
    </source>
</evidence>
<dbReference type="GO" id="GO:0006393">
    <property type="term" value="P:termination of mitochondrial transcription"/>
    <property type="evidence" value="ECO:0007669"/>
    <property type="project" value="TreeGrafter"/>
</dbReference>
<comment type="similarity">
    <text evidence="1">Belongs to the mTERF family.</text>
</comment>
<organism evidence="3 4">
    <name type="scientific">Brassicogethes aeneus</name>
    <name type="common">Rape pollen beetle</name>
    <name type="synonym">Meligethes aeneus</name>
    <dbReference type="NCBI Taxonomy" id="1431903"/>
    <lineage>
        <taxon>Eukaryota</taxon>
        <taxon>Metazoa</taxon>
        <taxon>Ecdysozoa</taxon>
        <taxon>Arthropoda</taxon>
        <taxon>Hexapoda</taxon>
        <taxon>Insecta</taxon>
        <taxon>Pterygota</taxon>
        <taxon>Neoptera</taxon>
        <taxon>Endopterygota</taxon>
        <taxon>Coleoptera</taxon>
        <taxon>Polyphaga</taxon>
        <taxon>Cucujiformia</taxon>
        <taxon>Nitidulidae</taxon>
        <taxon>Meligethinae</taxon>
        <taxon>Brassicogethes</taxon>
    </lineage>
</organism>
<evidence type="ECO:0000256" key="1">
    <source>
        <dbReference type="ARBA" id="ARBA00007692"/>
    </source>
</evidence>
<keyword evidence="4" id="KW-1185">Reference proteome</keyword>
<dbReference type="EMBL" id="OV121136">
    <property type="protein sequence ID" value="CAH0557011.1"/>
    <property type="molecule type" value="Genomic_DNA"/>
</dbReference>
<dbReference type="Proteomes" id="UP001154078">
    <property type="component" value="Chromosome 5"/>
</dbReference>
<gene>
    <name evidence="3" type="ORF">MELIAE_LOCUS7820</name>
</gene>
<name>A0A9P0B7J6_BRAAE</name>
<dbReference type="PANTHER" id="PTHR15437:SF6">
    <property type="entry name" value="TRANSCRIPTION TERMINATION FACTOR, MITOCHONDRIAL"/>
    <property type="match status" value="1"/>
</dbReference>
<dbReference type="InterPro" id="IPR038538">
    <property type="entry name" value="MTERF_sf"/>
</dbReference>
<dbReference type="PANTHER" id="PTHR15437">
    <property type="entry name" value="TRANSCRIPTION TERMINATION FACTOR, MITOCHONDRIAL"/>
    <property type="match status" value="1"/>
</dbReference>
<sequence>MFKNVLDSGLSRILTIKTAKCTAHSFKTVETVNNKPIKPRLVLAAKKLETLLDIRRLHALDIVSNNKKLASMDPVKLEKNYNAIIRENISNKDILKNPEILSESKLTLTHKLNLLRQLPYEVGVTLPLLSISVNELVFLINDDITNSRIKVIGDLLDCSDYETCKLIAKRKFLASLNLEQIKNNIDALLGYRIDTDHIKKDLWVLKYNIETIRNRLELAKLHKIDTIKTWMVRSKLSIFDAYIKRRVDNKSVLGEFSLAQYLSKRLNCTEPMAQYLIQKHPALESKSLIKMEEIINFLYNQGFKPKHIRNCPKILLHSVETTKNRLKQLEAQGMFLESLSVLTKSQKQYLTFYDGLVKQNKMKS</sequence>
<reference evidence="3" key="1">
    <citation type="submission" date="2021-12" db="EMBL/GenBank/DDBJ databases">
        <authorList>
            <person name="King R."/>
        </authorList>
    </citation>
    <scope>NUCLEOTIDE SEQUENCE</scope>
</reference>
<evidence type="ECO:0000313" key="4">
    <source>
        <dbReference type="Proteomes" id="UP001154078"/>
    </source>
</evidence>
<accession>A0A9P0B7J6</accession>
<evidence type="ECO:0000313" key="3">
    <source>
        <dbReference type="EMBL" id="CAH0557011.1"/>
    </source>
</evidence>